<evidence type="ECO:0000256" key="3">
    <source>
        <dbReference type="ARBA" id="ARBA00022989"/>
    </source>
</evidence>
<dbReference type="InterPro" id="IPR050186">
    <property type="entry name" value="TPT_transporter"/>
</dbReference>
<feature type="transmembrane region" description="Helical" evidence="5">
    <location>
        <begin position="114"/>
        <end position="132"/>
    </location>
</feature>
<evidence type="ECO:0000313" key="6">
    <source>
        <dbReference type="EMBL" id="CEG01931.1"/>
    </source>
</evidence>
<keyword evidence="2 5" id="KW-0812">Transmembrane</keyword>
<keyword evidence="4 5" id="KW-0472">Membrane</keyword>
<dbReference type="EMBL" id="CAID01000019">
    <property type="protein sequence ID" value="CEG01931.1"/>
    <property type="molecule type" value="Genomic_DNA"/>
</dbReference>
<accession>A0A096PBG4</accession>
<feature type="transmembrane region" description="Helical" evidence="5">
    <location>
        <begin position="170"/>
        <end position="188"/>
    </location>
</feature>
<evidence type="ECO:0000313" key="7">
    <source>
        <dbReference type="Proteomes" id="UP000009170"/>
    </source>
</evidence>
<dbReference type="PANTHER" id="PTHR11132">
    <property type="entry name" value="SOLUTE CARRIER FAMILY 35"/>
    <property type="match status" value="1"/>
</dbReference>
<dbReference type="KEGG" id="ota:OT_ostta19g00600"/>
<evidence type="ECO:0000256" key="2">
    <source>
        <dbReference type="ARBA" id="ARBA00022692"/>
    </source>
</evidence>
<feature type="transmembrane region" description="Helical" evidence="5">
    <location>
        <begin position="200"/>
        <end position="221"/>
    </location>
</feature>
<dbReference type="Proteomes" id="UP000009170">
    <property type="component" value="Unassembled WGS sequence"/>
</dbReference>
<comment type="subcellular location">
    <subcellularLocation>
        <location evidence="1">Membrane</location>
        <topology evidence="1">Multi-pass membrane protein</topology>
    </subcellularLocation>
</comment>
<dbReference type="GeneID" id="9838496"/>
<keyword evidence="7" id="KW-1185">Reference proteome</keyword>
<dbReference type="OrthoDB" id="5547497at2759"/>
<proteinExistence type="predicted"/>
<organism evidence="6 7">
    <name type="scientific">Ostreococcus tauri</name>
    <name type="common">Marine green alga</name>
    <dbReference type="NCBI Taxonomy" id="70448"/>
    <lineage>
        <taxon>Eukaryota</taxon>
        <taxon>Viridiplantae</taxon>
        <taxon>Chlorophyta</taxon>
        <taxon>Mamiellophyceae</taxon>
        <taxon>Mamiellales</taxon>
        <taxon>Bathycoccaceae</taxon>
        <taxon>Ostreococcus</taxon>
    </lineage>
</organism>
<evidence type="ECO:0000256" key="4">
    <source>
        <dbReference type="ARBA" id="ARBA00023136"/>
    </source>
</evidence>
<feature type="transmembrane region" description="Helical" evidence="5">
    <location>
        <begin position="138"/>
        <end position="158"/>
    </location>
</feature>
<protein>
    <submittedName>
        <fullName evidence="6">Uncharacterized protein</fullName>
    </submittedName>
</protein>
<sequence length="715" mass="80448">MSVVVSLLQVTINKFLFERLALASQVALLTSVHFLSTYCIVYVLSWWCSFDSKYLGIAGELKLGLVHATFVYLSQVSLAYNSLSLYQVSRLLVTPCTVLLKFCMYREITGKRRVIALGLIVYGCALVTAPDLSVRTNFVGAFALVGAIPAASLAQVWCAQYQKELSTAQFLLNWTRSAGCFLLIWALASGEVDTQTFADIADPLKCLCVIISCCVACLVNFSGTLVISRIDALGFQVLGCLKMICIVSAGVLLFGDAMTITSFTGCLITVIASIMYAENTMVAEIRPYFTGATICLVFISTLNLRMDVSSFFLSSVTDSVGTTEQKEWGLVACAMARMDAHLLQSWVLWNHVAGIEHFIIMNNNDISPSGMRDQFFEAVEPLIQRGLVTVQNYYKDVMNNFSLADEYGLNRSDYESLFAISGENCLKKRCYDLYAHRAKWLAMLDVDEVVVSINGRSLLDYLEQPLIRDNLHIGGLGILWRIVHYSEHFLKPKAIDAFEPYKLCDRHPSERNIKTIVRGITPGSIAPVMDIKNAHYMDYNDGYYCVLENSLTDITSCDPTKTLYNSQWLRPKSAEFQLNHHFSRSFEEFLLKSMRGMHLTYEMDSLREDFAVHQMCTPIVDGPTVAAATAVRRLRQRMHLLSESPSPGSLTGGKFSWPSQKYDVVVRAIEQRQDWNATFYLNNNTNASCIPHLPQDSFIHFWMEGYDNRCQFQFD</sequence>
<name>A0A096PBG4_OSTTA</name>
<comment type="caution">
    <text evidence="6">The sequence shown here is derived from an EMBL/GenBank/DDBJ whole genome shotgun (WGS) entry which is preliminary data.</text>
</comment>
<feature type="transmembrane region" description="Helical" evidence="5">
    <location>
        <begin position="288"/>
        <end position="306"/>
    </location>
</feature>
<dbReference type="GO" id="GO:0016020">
    <property type="term" value="C:membrane"/>
    <property type="evidence" value="ECO:0007669"/>
    <property type="project" value="UniProtKB-SubCell"/>
</dbReference>
<reference evidence="7" key="1">
    <citation type="journal article" date="2006" name="Proc. Natl. Acad. Sci. U.S.A.">
        <title>Genome analysis of the smallest free-living eukaryote Ostreococcus tauri unveils many unique features.</title>
        <authorList>
            <person name="Derelle E."/>
            <person name="Ferraz C."/>
            <person name="Rombauts S."/>
            <person name="Rouze P."/>
            <person name="Worden A.Z."/>
            <person name="Robbens S."/>
            <person name="Partensky F."/>
            <person name="Degroeve S."/>
            <person name="Echeynie S."/>
            <person name="Cooke R."/>
            <person name="Saeys Y."/>
            <person name="Wuyts J."/>
            <person name="Jabbari K."/>
            <person name="Bowler C."/>
            <person name="Panaud O."/>
            <person name="Piegu B."/>
            <person name="Ball S.G."/>
            <person name="Ral J.-P."/>
            <person name="Bouget F.-Y."/>
            <person name="Piganeau G."/>
            <person name="De Baets B."/>
            <person name="Picard A."/>
            <person name="Delseny M."/>
            <person name="Demaille J."/>
            <person name="Van de Peer Y."/>
            <person name="Moreau H."/>
        </authorList>
    </citation>
    <scope>NUCLEOTIDE SEQUENCE [LARGE SCALE GENOMIC DNA]</scope>
    <source>
        <strain evidence="7">OTTH 0595 / CCAP 157/2 / RCC745</strain>
    </source>
</reference>
<dbReference type="InParanoid" id="A0A096PBG4"/>
<reference evidence="6 7" key="2">
    <citation type="journal article" date="2014" name="BMC Genomics">
        <title>An improved genome of the model marine alga Ostreococcus tauri unfolds by assessing Illumina de novo assemblies.</title>
        <authorList>
            <person name="Blanc-Mathieu R."/>
            <person name="Verhelst B."/>
            <person name="Derelle E."/>
            <person name="Rombauts S."/>
            <person name="Bouget F.Y."/>
            <person name="Carre I."/>
            <person name="Chateau A."/>
            <person name="Eyre-Walker A."/>
            <person name="Grimsley N."/>
            <person name="Moreau H."/>
            <person name="Piegu B."/>
            <person name="Rivals E."/>
            <person name="Schackwitz W."/>
            <person name="Van de Peer Y."/>
            <person name="Piganeau G."/>
        </authorList>
    </citation>
    <scope>NUCLEOTIDE SEQUENCE [LARGE SCALE GENOMIC DNA]</scope>
    <source>
        <strain evidence="7">OTTH 0595 / CCAP 157/2 / RCC745</strain>
    </source>
</reference>
<evidence type="ECO:0000256" key="5">
    <source>
        <dbReference type="SAM" id="Phobius"/>
    </source>
</evidence>
<feature type="transmembrane region" description="Helical" evidence="5">
    <location>
        <begin position="260"/>
        <end position="276"/>
    </location>
</feature>
<dbReference type="RefSeq" id="XP_022841258.1">
    <property type="nucleotide sequence ID" value="XM_022982661.1"/>
</dbReference>
<dbReference type="AlphaFoldDB" id="A0A096PBG4"/>
<feature type="transmembrane region" description="Helical" evidence="5">
    <location>
        <begin position="20"/>
        <end position="47"/>
    </location>
</feature>
<evidence type="ECO:0000256" key="1">
    <source>
        <dbReference type="ARBA" id="ARBA00004141"/>
    </source>
</evidence>
<feature type="transmembrane region" description="Helical" evidence="5">
    <location>
        <begin position="233"/>
        <end position="254"/>
    </location>
</feature>
<keyword evidence="3 5" id="KW-1133">Transmembrane helix</keyword>
<gene>
    <name evidence="6" type="ORF">OT_ostta19g00600</name>
</gene>